<dbReference type="InterPro" id="IPR000843">
    <property type="entry name" value="HTH_LacI"/>
</dbReference>
<gene>
    <name evidence="5" type="primary">ccpA_10</name>
    <name evidence="5" type="ORF">SK3146_05399</name>
</gene>
<reference evidence="5" key="1">
    <citation type="submission" date="2018-02" db="EMBL/GenBank/DDBJ databases">
        <authorList>
            <person name="Kim S.-K."/>
            <person name="Jung H.-I."/>
            <person name="Lee S.-W."/>
        </authorList>
    </citation>
    <scope>NUCLEOTIDE SEQUENCE</scope>
    <source>
        <strain evidence="5">SK3146</strain>
    </source>
</reference>
<evidence type="ECO:0000313" key="6">
    <source>
        <dbReference type="Proteomes" id="UP001057134"/>
    </source>
</evidence>
<keyword evidence="6" id="KW-1185">Reference proteome</keyword>
<evidence type="ECO:0000259" key="4">
    <source>
        <dbReference type="PROSITE" id="PS50932"/>
    </source>
</evidence>
<dbReference type="Proteomes" id="UP001057134">
    <property type="component" value="Chromosome"/>
</dbReference>
<dbReference type="PANTHER" id="PTHR30146:SF109">
    <property type="entry name" value="HTH-TYPE TRANSCRIPTIONAL REGULATOR GALS"/>
    <property type="match status" value="1"/>
</dbReference>
<dbReference type="InterPro" id="IPR010982">
    <property type="entry name" value="Lambda_DNA-bd_dom_sf"/>
</dbReference>
<dbReference type="SUPFAM" id="SSF53822">
    <property type="entry name" value="Periplasmic binding protein-like I"/>
    <property type="match status" value="1"/>
</dbReference>
<evidence type="ECO:0000256" key="2">
    <source>
        <dbReference type="ARBA" id="ARBA00023125"/>
    </source>
</evidence>
<dbReference type="CDD" id="cd06267">
    <property type="entry name" value="PBP1_LacI_sugar_binding-like"/>
    <property type="match status" value="1"/>
</dbReference>
<evidence type="ECO:0000313" key="5">
    <source>
        <dbReference type="EMBL" id="UQZ86107.1"/>
    </source>
</evidence>
<dbReference type="Gene3D" id="1.10.260.40">
    <property type="entry name" value="lambda repressor-like DNA-binding domains"/>
    <property type="match status" value="1"/>
</dbReference>
<name>A0ABY4RXF7_9BACL</name>
<keyword evidence="1" id="KW-0805">Transcription regulation</keyword>
<reference evidence="5" key="2">
    <citation type="journal article" date="2021" name="J Anim Sci Technol">
        <title>Complete genome sequence of Paenibacillus konkukensis sp. nov. SK3146 as a potential probiotic strain.</title>
        <authorList>
            <person name="Jung H.I."/>
            <person name="Park S."/>
            <person name="Niu K.M."/>
            <person name="Lee S.W."/>
            <person name="Kothari D."/>
            <person name="Yi K.J."/>
            <person name="Kim S.K."/>
        </authorList>
    </citation>
    <scope>NUCLEOTIDE SEQUENCE</scope>
    <source>
        <strain evidence="5">SK3146</strain>
    </source>
</reference>
<evidence type="ECO:0000256" key="1">
    <source>
        <dbReference type="ARBA" id="ARBA00023015"/>
    </source>
</evidence>
<accession>A0ABY4RXF7</accession>
<keyword evidence="3" id="KW-0804">Transcription</keyword>
<keyword evidence="2" id="KW-0238">DNA-binding</keyword>
<dbReference type="Pfam" id="PF13377">
    <property type="entry name" value="Peripla_BP_3"/>
    <property type="match status" value="1"/>
</dbReference>
<evidence type="ECO:0000256" key="3">
    <source>
        <dbReference type="ARBA" id="ARBA00023163"/>
    </source>
</evidence>
<dbReference type="PROSITE" id="PS50932">
    <property type="entry name" value="HTH_LACI_2"/>
    <property type="match status" value="1"/>
</dbReference>
<sequence>MGVTIKEIAVICGVSPGTVDRALNDRPGISEKTKAKIIEVARQLNYQPDYMARSLAKGRTMTIGVVLFDLYNRSFAQLMNSIEAECRRQGYFVDLVLTNKDPDNEKKCIEHLLHRKVDGIIIFAINYGEAFDHYLKSLNVPVVTVCNRVSGDWSYIGIDDRKAMKEAVQYICGKGYERFVYVCPPLSYRGKTNIFTQEERFAGCLEGLKECGIHEPPVIVTDKDYVGAIGRMSFGDGEPRTAIVCSCDIYALEVMNHLKGRGLRIPEDVGLMGFDNIDVLKYVTPALTTVEYDVEQFGLQAVRCAVEQIEQGSAAPVPLLPYRIIAGASI</sequence>
<protein>
    <submittedName>
        <fullName evidence="5">Catabolite control protein A</fullName>
    </submittedName>
</protein>
<dbReference type="InterPro" id="IPR046335">
    <property type="entry name" value="LacI/GalR-like_sensor"/>
</dbReference>
<dbReference type="Gene3D" id="3.40.50.2300">
    <property type="match status" value="2"/>
</dbReference>
<dbReference type="RefSeq" id="WP_249861672.1">
    <property type="nucleotide sequence ID" value="NZ_CP027059.1"/>
</dbReference>
<dbReference type="SUPFAM" id="SSF47413">
    <property type="entry name" value="lambda repressor-like DNA-binding domains"/>
    <property type="match status" value="1"/>
</dbReference>
<dbReference type="EMBL" id="CP027059">
    <property type="protein sequence ID" value="UQZ86107.1"/>
    <property type="molecule type" value="Genomic_DNA"/>
</dbReference>
<dbReference type="SMART" id="SM00354">
    <property type="entry name" value="HTH_LACI"/>
    <property type="match status" value="1"/>
</dbReference>
<proteinExistence type="predicted"/>
<dbReference type="Pfam" id="PF00356">
    <property type="entry name" value="LacI"/>
    <property type="match status" value="1"/>
</dbReference>
<dbReference type="PANTHER" id="PTHR30146">
    <property type="entry name" value="LACI-RELATED TRANSCRIPTIONAL REPRESSOR"/>
    <property type="match status" value="1"/>
</dbReference>
<organism evidence="5 6">
    <name type="scientific">Paenibacillus konkukensis</name>
    <dbReference type="NCBI Taxonomy" id="2020716"/>
    <lineage>
        <taxon>Bacteria</taxon>
        <taxon>Bacillati</taxon>
        <taxon>Bacillota</taxon>
        <taxon>Bacilli</taxon>
        <taxon>Bacillales</taxon>
        <taxon>Paenibacillaceae</taxon>
        <taxon>Paenibacillus</taxon>
    </lineage>
</organism>
<feature type="domain" description="HTH lacI-type" evidence="4">
    <location>
        <begin position="3"/>
        <end position="57"/>
    </location>
</feature>
<dbReference type="InterPro" id="IPR028082">
    <property type="entry name" value="Peripla_BP_I"/>
</dbReference>
<dbReference type="CDD" id="cd01392">
    <property type="entry name" value="HTH_LacI"/>
    <property type="match status" value="1"/>
</dbReference>